<dbReference type="EnsemblMetazoa" id="SSS_6860s_mrna">
    <property type="protein sequence ID" value="KAF7491513.1"/>
    <property type="gene ID" value="SSS_6860"/>
</dbReference>
<feature type="chain" id="PRO_5038259320" evidence="2">
    <location>
        <begin position="32"/>
        <end position="926"/>
    </location>
</feature>
<name>A0A834RD80_SARSC</name>
<dbReference type="PROSITE" id="PS50060">
    <property type="entry name" value="MAM_2"/>
    <property type="match status" value="4"/>
</dbReference>
<keyword evidence="2" id="KW-0732">Signal</keyword>
<dbReference type="EMBL" id="WVUK01000059">
    <property type="protein sequence ID" value="KAF7491513.1"/>
    <property type="molecule type" value="Genomic_DNA"/>
</dbReference>
<dbReference type="InterPro" id="IPR051560">
    <property type="entry name" value="MAM_domain-containing"/>
</dbReference>
<feature type="domain" description="MAM" evidence="3">
    <location>
        <begin position="316"/>
        <end position="487"/>
    </location>
</feature>
<feature type="compositionally biased region" description="Low complexity" evidence="1">
    <location>
        <begin position="156"/>
        <end position="167"/>
    </location>
</feature>
<reference evidence="5" key="3">
    <citation type="submission" date="2022-06" db="UniProtKB">
        <authorList>
            <consortium name="EnsemblMetazoa"/>
        </authorList>
    </citation>
    <scope>IDENTIFICATION</scope>
</reference>
<feature type="domain" description="MAM" evidence="3">
    <location>
        <begin position="53"/>
        <end position="316"/>
    </location>
</feature>
<reference evidence="4" key="2">
    <citation type="submission" date="2020-01" db="EMBL/GenBank/DDBJ databases">
        <authorList>
            <person name="Korhonen P.K.K."/>
            <person name="Guangxu M.G."/>
            <person name="Wang T.W."/>
            <person name="Stroehlein A.J.S."/>
            <person name="Young N.D."/>
            <person name="Ang C.-S.A."/>
            <person name="Fernando D.W.F."/>
            <person name="Lu H.L."/>
            <person name="Taylor S.T."/>
            <person name="Ehtesham M.E.M."/>
            <person name="Najaraj S.H.N."/>
            <person name="Harsha G.H.G."/>
            <person name="Madugundu A.M."/>
            <person name="Renuse S.R."/>
            <person name="Holt D.H."/>
            <person name="Pandey A.P."/>
            <person name="Papenfuss A.P."/>
            <person name="Gasser R.B.G."/>
            <person name="Fischer K.F."/>
        </authorList>
    </citation>
    <scope>NUCLEOTIDE SEQUENCE</scope>
    <source>
        <strain evidence="4">SSS_KF_BRIS2020</strain>
    </source>
</reference>
<sequence length="926" mass="104049">MQFSISESFHSFTASSLTLVIVSILVTESDCDGFQRWKRQEEEIVIEEDVIGQICDFGTATLINSCSWTVPNNSHPTVRWRVAQGSQEFWLGGPGRDHTLLDTSGGYAYFETSYQQPQQSPFSSGRWSQDNGNLKQSNGSGVYSSGHGIKNNRHPSPSYSSSSSSSSKSDEIIRPLITNFPLFQIDKEFSRNKIPVPDFSLFQSVNISDTGPQGLCMSFFYIIDGLSTDSLQVLLMDMKSNYNRTLIEFNDITDEQWKKSEILYTYADVHKIAFKANAKKLSDPERSFRGYIAIDDIEFKQIEPKILNKEVESCKGHCTFEAGLCAWSNQDDDDDFDWKVGRGSQNLFTGPTRDFSSFGNNEISGGYVYIDSAYPRRPGDRAQLLSPIMNPTSDNMPLCLKFAVHMYGNGVGSLRVLIRYASGDETIPDQLLWEMSGESGNSWHVAQVPISSPVLSYQIVFEGEIGSNSLGVIALDNIAFNEDECPDRIQRNGDCTFDENMCFWTNPGPFHRLDDFDWLRQFSLGTIEPRYDHTKRSTEGYFINLSGDQPHRGGTRAWLLSPEFVPQSTVPKCMTFQYYMFERTIDSAGPSLGSLRIYVKTITDNGDEVSLIWRLNNHQGQRWRKAKIPILIGQDLQPPLQNYQIIIEGIWGDGRVGTIALDDISFYNGNCTTYPPKAMAVFGECAFDRDLCGYRNQSGKAQSANNLPSKATHLERNKNPNRISISKDSITWKLATATNRPANLQDHTFRAPIGYVYFDVFNQNQIQYPILRSPEFQPKEDIGRCVSFWFTPFGRGDSTVLSVYVITSDSKDGSNQLSEDGGEDGAQNNGNPKASKGQSNGSQGLETKTLVWRITTRKLESIKPEWIYAQVSVAMETPYRIQFEGEAMDGGFALDDITYYEGSCRTRPIEAAVAVPIEPAETELRE</sequence>
<dbReference type="SUPFAM" id="SSF49899">
    <property type="entry name" value="Concanavalin A-like lectins/glucanases"/>
    <property type="match status" value="3"/>
</dbReference>
<evidence type="ECO:0000256" key="1">
    <source>
        <dbReference type="SAM" id="MobiDB-lite"/>
    </source>
</evidence>
<dbReference type="Proteomes" id="UP000070412">
    <property type="component" value="Unassembled WGS sequence"/>
</dbReference>
<evidence type="ECO:0000259" key="3">
    <source>
        <dbReference type="PROSITE" id="PS50060"/>
    </source>
</evidence>
<dbReference type="InterPro" id="IPR000998">
    <property type="entry name" value="MAM_dom"/>
</dbReference>
<feature type="region of interest" description="Disordered" evidence="1">
    <location>
        <begin position="811"/>
        <end position="844"/>
    </location>
</feature>
<gene>
    <name evidence="4" type="ORF">SSS_6860</name>
</gene>
<evidence type="ECO:0000313" key="4">
    <source>
        <dbReference type="EMBL" id="KAF7491513.1"/>
    </source>
</evidence>
<feature type="region of interest" description="Disordered" evidence="1">
    <location>
        <begin position="117"/>
        <end position="168"/>
    </location>
</feature>
<dbReference type="AlphaFoldDB" id="A0A834RD80"/>
<dbReference type="SMART" id="SM00137">
    <property type="entry name" value="MAM"/>
    <property type="match status" value="3"/>
</dbReference>
<keyword evidence="4" id="KW-0675">Receptor</keyword>
<evidence type="ECO:0000313" key="6">
    <source>
        <dbReference type="Proteomes" id="UP000070412"/>
    </source>
</evidence>
<feature type="signal peptide" evidence="2">
    <location>
        <begin position="1"/>
        <end position="31"/>
    </location>
</feature>
<dbReference type="PANTHER" id="PTHR23282:SF101">
    <property type="entry name" value="MAM DOMAIN-CONTAINING PROTEIN"/>
    <property type="match status" value="1"/>
</dbReference>
<proteinExistence type="predicted"/>
<dbReference type="PANTHER" id="PTHR23282">
    <property type="entry name" value="APICAL ENDOSOMAL GLYCOPROTEIN PRECURSOR"/>
    <property type="match status" value="1"/>
</dbReference>
<dbReference type="InterPro" id="IPR013320">
    <property type="entry name" value="ConA-like_dom_sf"/>
</dbReference>
<evidence type="ECO:0000256" key="2">
    <source>
        <dbReference type="SAM" id="SignalP"/>
    </source>
</evidence>
<feature type="domain" description="MAM" evidence="3">
    <location>
        <begin position="683"/>
        <end position="906"/>
    </location>
</feature>
<dbReference type="GO" id="GO:0016020">
    <property type="term" value="C:membrane"/>
    <property type="evidence" value="ECO:0007669"/>
    <property type="project" value="InterPro"/>
</dbReference>
<reference evidence="6" key="1">
    <citation type="journal article" date="2020" name="PLoS Negl. Trop. Dis.">
        <title>High-quality nuclear genome for Sarcoptes scabiei-A critical resource for a neglected parasite.</title>
        <authorList>
            <person name="Korhonen P.K."/>
            <person name="Gasser R.B."/>
            <person name="Ma G."/>
            <person name="Wang T."/>
            <person name="Stroehlein A.J."/>
            <person name="Young N.D."/>
            <person name="Ang C.S."/>
            <person name="Fernando D.D."/>
            <person name="Lu H.C."/>
            <person name="Taylor S."/>
            <person name="Reynolds S.L."/>
            <person name="Mofiz E."/>
            <person name="Najaraj S.H."/>
            <person name="Gowda H."/>
            <person name="Madugundu A."/>
            <person name="Renuse S."/>
            <person name="Holt D."/>
            <person name="Pandey A."/>
            <person name="Papenfuss A.T."/>
            <person name="Fischer K."/>
        </authorList>
    </citation>
    <scope>NUCLEOTIDE SEQUENCE [LARGE SCALE GENOMIC DNA]</scope>
</reference>
<feature type="compositionally biased region" description="Polar residues" evidence="1">
    <location>
        <begin position="826"/>
        <end position="844"/>
    </location>
</feature>
<accession>A0A834RD80</accession>
<dbReference type="OrthoDB" id="409956at2759"/>
<evidence type="ECO:0000313" key="5">
    <source>
        <dbReference type="EnsemblMetazoa" id="KAF7491513.1"/>
    </source>
</evidence>
<organism evidence="4">
    <name type="scientific">Sarcoptes scabiei</name>
    <name type="common">Itch mite</name>
    <name type="synonym">Acarus scabiei</name>
    <dbReference type="NCBI Taxonomy" id="52283"/>
    <lineage>
        <taxon>Eukaryota</taxon>
        <taxon>Metazoa</taxon>
        <taxon>Ecdysozoa</taxon>
        <taxon>Arthropoda</taxon>
        <taxon>Chelicerata</taxon>
        <taxon>Arachnida</taxon>
        <taxon>Acari</taxon>
        <taxon>Acariformes</taxon>
        <taxon>Sarcoptiformes</taxon>
        <taxon>Astigmata</taxon>
        <taxon>Psoroptidia</taxon>
        <taxon>Sarcoptoidea</taxon>
        <taxon>Sarcoptidae</taxon>
        <taxon>Sarcoptinae</taxon>
        <taxon>Sarcoptes</taxon>
    </lineage>
</organism>
<dbReference type="Gene3D" id="2.60.120.200">
    <property type="match status" value="4"/>
</dbReference>
<protein>
    <submittedName>
        <fullName evidence="4">MAM and LDL-receptor class A domain-containing protein 1</fullName>
    </submittedName>
</protein>
<feature type="compositionally biased region" description="Polar residues" evidence="1">
    <location>
        <begin position="125"/>
        <end position="143"/>
    </location>
</feature>
<dbReference type="CDD" id="cd06263">
    <property type="entry name" value="MAM"/>
    <property type="match status" value="2"/>
</dbReference>
<feature type="domain" description="MAM" evidence="3">
    <location>
        <begin position="493"/>
        <end position="673"/>
    </location>
</feature>
<keyword evidence="6" id="KW-1185">Reference proteome</keyword>
<dbReference type="Pfam" id="PF00629">
    <property type="entry name" value="MAM"/>
    <property type="match status" value="3"/>
</dbReference>